<dbReference type="Gene3D" id="3.30.1360.120">
    <property type="entry name" value="Probable tRNA modification gtpase trme, domain 1"/>
    <property type="match status" value="1"/>
</dbReference>
<evidence type="ECO:0000259" key="3">
    <source>
        <dbReference type="Pfam" id="PF01571"/>
    </source>
</evidence>
<dbReference type="Pfam" id="PF16350">
    <property type="entry name" value="FAO_M"/>
    <property type="match status" value="1"/>
</dbReference>
<dbReference type="RefSeq" id="WP_006593324.1">
    <property type="nucleotide sequence ID" value="NZ_BAHD01000049.1"/>
</dbReference>
<feature type="domain" description="FAD dependent oxidoreductase" evidence="2">
    <location>
        <begin position="9"/>
        <end position="370"/>
    </location>
</feature>
<dbReference type="InterPro" id="IPR006076">
    <property type="entry name" value="FAD-dep_OxRdtase"/>
</dbReference>
<feature type="domain" description="Aminomethyltransferase C-terminal" evidence="4">
    <location>
        <begin position="777"/>
        <end position="823"/>
    </location>
</feature>
<dbReference type="InterPro" id="IPR032503">
    <property type="entry name" value="FAO_M"/>
</dbReference>
<dbReference type="OrthoDB" id="2055370at2"/>
<feature type="domain" description="FAD dependent oxidoreductase central" evidence="5">
    <location>
        <begin position="373"/>
        <end position="428"/>
    </location>
</feature>
<proteinExistence type="inferred from homology"/>
<dbReference type="SUPFAM" id="SSF51905">
    <property type="entry name" value="FAD/NAD(P)-binding domain"/>
    <property type="match status" value="1"/>
</dbReference>
<feature type="domain" description="GCVT N-terminal" evidence="3">
    <location>
        <begin position="430"/>
        <end position="708"/>
    </location>
</feature>
<dbReference type="eggNOG" id="COG0665">
    <property type="taxonomic scope" value="Bacteria"/>
</dbReference>
<dbReference type="Pfam" id="PF01266">
    <property type="entry name" value="DAO"/>
    <property type="match status" value="1"/>
</dbReference>
<dbReference type="Gene3D" id="3.30.9.10">
    <property type="entry name" value="D-Amino Acid Oxidase, subunit A, domain 2"/>
    <property type="match status" value="1"/>
</dbReference>
<dbReference type="STRING" id="1184609.KILIM_049_00090"/>
<name>K6WXK5_9MICO</name>
<comment type="caution">
    <text evidence="6">The sequence shown here is derived from an EMBL/GenBank/DDBJ whole genome shotgun (WGS) entry which is preliminary data.</text>
</comment>
<dbReference type="SUPFAM" id="SSF103025">
    <property type="entry name" value="Folate-binding domain"/>
    <property type="match status" value="1"/>
</dbReference>
<dbReference type="Gene3D" id="3.30.70.1400">
    <property type="entry name" value="Aminomethyltransferase beta-barrel domains"/>
    <property type="match status" value="1"/>
</dbReference>
<evidence type="ECO:0000259" key="5">
    <source>
        <dbReference type="Pfam" id="PF16350"/>
    </source>
</evidence>
<dbReference type="eggNOG" id="COG0404">
    <property type="taxonomic scope" value="Bacteria"/>
</dbReference>
<dbReference type="EMBL" id="BAHD01000049">
    <property type="protein sequence ID" value="GAB96792.1"/>
    <property type="molecule type" value="Genomic_DNA"/>
</dbReference>
<sequence>MASVPEKARVVVIGAGIVGNSLCYHLAELGWTDIVQLDKGPLPNPGGSTGHASNFIFPVDHSREMTDITLESVRQYKELGVFTESGGFEVARSEERMEELRRRMSSAKAWGIDAELVSPEFVQEKVPFLDKDVIVGAFWTPSVGVVDSLRAGTMMRERAQEKGVLTVCSGVEVTGMEVVDGHIKAVETTGGRIEAETVVICCGVWSPKIARMAGAHIPLTPAVHQMISAGPYEVLASRPGEISFPIVRDMDTFCYERQHGSDMEVGSYAHRAILHDPEEIPSNEQAKLSPTEMPFTDEDFDPQLEQALELMPELLGDESGEVRYAINGLLSLTPDGFPILGETPEVKGLWSAAAIWIKEGPGTAKCVAEWMTHGNPSIDVGHSDINRFYPHQRTRAHVKARTSEAFNKTYGIVHPAEQWSSSRNMRLSPMHASQQDLGAVFYEAAGWERPQWYASNEGLLEKFSDEQLMPREHEWDARWWSPIINAEHLQMRETAALVDLSAFAIFDITGPGALASVQRICVAQMDVAIGRVVYTPVLDETGGFRSDLTVMRLGHDRFRVVTGGAHGMVDKKWFADHLVDGASLTDLTSSFTTIGLWGPKALEILSSVTDADVSPEGFKFGTCREIEVGNLSVLASRISYVGEFGWELYVPFESGAALWERLLEAGAPHGLIPAGIGVYGTTGRIEKGYRAYAAELDSERSLAETGMTRKKYKDADFIGKEAVLGASANGAEPATVLCTMTVDDHTSASGVKRYMLGGEPIRTRDGGQLTDGHGHHPYVTTAGSAPSLGKHVLMAFLPVDQAHVGNQLAVSYMEELYPVTVVSADATPAFDPDNERIKRPAL</sequence>
<dbReference type="PANTHER" id="PTHR43757">
    <property type="entry name" value="AMINOMETHYLTRANSFERASE"/>
    <property type="match status" value="1"/>
</dbReference>
<dbReference type="SUPFAM" id="SSF101790">
    <property type="entry name" value="Aminomethyltransferase beta-barrel domain"/>
    <property type="match status" value="1"/>
</dbReference>
<dbReference type="Pfam" id="PF01571">
    <property type="entry name" value="GCV_T"/>
    <property type="match status" value="1"/>
</dbReference>
<dbReference type="InterPro" id="IPR006222">
    <property type="entry name" value="GCVT_N"/>
</dbReference>
<reference evidence="6 7" key="1">
    <citation type="submission" date="2012-08" db="EMBL/GenBank/DDBJ databases">
        <title>Whole genome shotgun sequence of Kineosphaera limosa NBRC 100340.</title>
        <authorList>
            <person name="Yoshida I."/>
            <person name="Isaki S."/>
            <person name="Hosoyama A."/>
            <person name="Tsuchikane K."/>
            <person name="Katsumata H."/>
            <person name="Ando Y."/>
            <person name="Ohji S."/>
            <person name="Hamada M."/>
            <person name="Tamura T."/>
            <person name="Yamazoe A."/>
            <person name="Yamazaki S."/>
            <person name="Fujita N."/>
        </authorList>
    </citation>
    <scope>NUCLEOTIDE SEQUENCE [LARGE SCALE GENOMIC DNA]</scope>
    <source>
        <strain evidence="6 7">NBRC 100340</strain>
    </source>
</reference>
<evidence type="ECO:0000256" key="1">
    <source>
        <dbReference type="ARBA" id="ARBA00008609"/>
    </source>
</evidence>
<dbReference type="InterPro" id="IPR036188">
    <property type="entry name" value="FAD/NAD-bd_sf"/>
</dbReference>
<gene>
    <name evidence="6" type="ORF">KILIM_049_00090</name>
</gene>
<dbReference type="SUPFAM" id="SSF54373">
    <property type="entry name" value="FAD-linked reductases, C-terminal domain"/>
    <property type="match status" value="1"/>
</dbReference>
<dbReference type="InterPro" id="IPR029043">
    <property type="entry name" value="GcvT/YgfZ_C"/>
</dbReference>
<evidence type="ECO:0000313" key="7">
    <source>
        <dbReference type="Proteomes" id="UP000008366"/>
    </source>
</evidence>
<dbReference type="InterPro" id="IPR028896">
    <property type="entry name" value="GcvT/YgfZ/DmdA"/>
</dbReference>
<dbReference type="AlphaFoldDB" id="K6WXK5"/>
<evidence type="ECO:0000313" key="6">
    <source>
        <dbReference type="EMBL" id="GAB96792.1"/>
    </source>
</evidence>
<protein>
    <submittedName>
        <fullName evidence="6">Putative dimethylglycine oxidase</fullName>
    </submittedName>
</protein>
<dbReference type="Pfam" id="PF08669">
    <property type="entry name" value="GCV_T_C"/>
    <property type="match status" value="1"/>
</dbReference>
<dbReference type="Gene3D" id="2.40.30.110">
    <property type="entry name" value="Aminomethyltransferase beta-barrel domains"/>
    <property type="match status" value="1"/>
</dbReference>
<dbReference type="Gene3D" id="3.50.50.60">
    <property type="entry name" value="FAD/NAD(P)-binding domain"/>
    <property type="match status" value="1"/>
</dbReference>
<organism evidence="6 7">
    <name type="scientific">Kineosphaera limosa NBRC 100340</name>
    <dbReference type="NCBI Taxonomy" id="1184609"/>
    <lineage>
        <taxon>Bacteria</taxon>
        <taxon>Bacillati</taxon>
        <taxon>Actinomycetota</taxon>
        <taxon>Actinomycetes</taxon>
        <taxon>Micrococcales</taxon>
        <taxon>Dermatophilaceae</taxon>
        <taxon>Kineosphaera</taxon>
    </lineage>
</organism>
<dbReference type="PANTHER" id="PTHR43757:SF2">
    <property type="entry name" value="AMINOMETHYLTRANSFERASE, MITOCHONDRIAL"/>
    <property type="match status" value="1"/>
</dbReference>
<accession>K6WXK5</accession>
<dbReference type="Proteomes" id="UP000008366">
    <property type="component" value="Unassembled WGS sequence"/>
</dbReference>
<keyword evidence="7" id="KW-1185">Reference proteome</keyword>
<evidence type="ECO:0000259" key="4">
    <source>
        <dbReference type="Pfam" id="PF08669"/>
    </source>
</evidence>
<evidence type="ECO:0000259" key="2">
    <source>
        <dbReference type="Pfam" id="PF01266"/>
    </source>
</evidence>
<dbReference type="InterPro" id="IPR013977">
    <property type="entry name" value="GcvT_C"/>
</dbReference>
<comment type="similarity">
    <text evidence="1">Belongs to the GcvT family.</text>
</comment>
<dbReference type="InterPro" id="IPR027266">
    <property type="entry name" value="TrmE/GcvT-like"/>
</dbReference>